<comment type="caution">
    <text evidence="1">The sequence shown here is derived from an EMBL/GenBank/DDBJ whole genome shotgun (WGS) entry which is preliminary data.</text>
</comment>
<dbReference type="RefSeq" id="WP_377975068.1">
    <property type="nucleotide sequence ID" value="NZ_JBBKYA010000002.1"/>
</dbReference>
<keyword evidence="2" id="KW-1185">Reference proteome</keyword>
<dbReference type="EMBL" id="JBBKYA010000002">
    <property type="protein sequence ID" value="MFD3275249.1"/>
    <property type="molecule type" value="Genomic_DNA"/>
</dbReference>
<protein>
    <recommendedName>
        <fullName evidence="3">Glycosyl hydrolase family 32 N-terminal domain-containing protein</fullName>
    </recommendedName>
</protein>
<organism evidence="1 2">
    <name type="scientific">Aquirufa echingensis</name>
    <dbReference type="NCBI Taxonomy" id="3096516"/>
    <lineage>
        <taxon>Bacteria</taxon>
        <taxon>Pseudomonadati</taxon>
        <taxon>Bacteroidota</taxon>
        <taxon>Cytophagia</taxon>
        <taxon>Cytophagales</taxon>
        <taxon>Flectobacillaceae</taxon>
        <taxon>Aquirufa</taxon>
    </lineage>
</organism>
<proteinExistence type="predicted"/>
<dbReference type="Proteomes" id="UP001598114">
    <property type="component" value="Unassembled WGS sequence"/>
</dbReference>
<accession>A0ABW6CWD7</accession>
<evidence type="ECO:0000313" key="1">
    <source>
        <dbReference type="EMBL" id="MFD3275249.1"/>
    </source>
</evidence>
<evidence type="ECO:0000313" key="2">
    <source>
        <dbReference type="Proteomes" id="UP001598114"/>
    </source>
</evidence>
<dbReference type="PANTHER" id="PTHR35279">
    <property type="match status" value="1"/>
</dbReference>
<dbReference type="Gene3D" id="2.115.10.20">
    <property type="entry name" value="Glycosyl hydrolase domain, family 43"/>
    <property type="match status" value="2"/>
</dbReference>
<name>A0ABW6CWD7_9BACT</name>
<sequence length="301" mass="34537">MQWIKKGLIFDDCHAQVPIVDTQHKGFWRVYFSKRINRGPSLPYYIDVEAGNPSNILFKSDTPVLLPGERGSFDWAGVMPTEILTVGSTKYLFYIGWANRLDVPYHNNLGLALSTDGGNTWKKFSEGPVLATSYKEPGYVGTISIIKEKELYYGYYLSCRKWEEIDNRIEPIYDIKIATSANLIDWLPLNETAIGLSADEGGISKASILKLKGVYYMWYAVRKSTDYRDNPQNSYRIKCAKSDDLIHWEKIQFMGLDINDTPSWEDQMVEYPHVFEYQNEIYMFYNGNGFGDTGFGYAVLS</sequence>
<gene>
    <name evidence="1" type="ORF">SKC38_03305</name>
</gene>
<reference evidence="1 2" key="1">
    <citation type="submission" date="2024-03" db="EMBL/GenBank/DDBJ databases">
        <title>Aquirufa genome sequencing.</title>
        <authorList>
            <person name="Pitt A."/>
            <person name="Hahn M.W."/>
        </authorList>
    </citation>
    <scope>NUCLEOTIDE SEQUENCE [LARGE SCALE GENOMIC DNA]</scope>
    <source>
        <strain evidence="1 2">PLAD-142S6K</strain>
    </source>
</reference>
<dbReference type="SUPFAM" id="SSF75005">
    <property type="entry name" value="Arabinanase/levansucrase/invertase"/>
    <property type="match status" value="1"/>
</dbReference>
<evidence type="ECO:0008006" key="3">
    <source>
        <dbReference type="Google" id="ProtNLM"/>
    </source>
</evidence>
<dbReference type="InterPro" id="IPR023296">
    <property type="entry name" value="Glyco_hydro_beta-prop_sf"/>
</dbReference>
<dbReference type="PANTHER" id="PTHR35279:SF1">
    <property type="entry name" value="ARABINANASE_LEVANSUCRASE_INVERTASE"/>
    <property type="match status" value="1"/>
</dbReference>